<comment type="similarity">
    <text evidence="1">Belongs to the GSP E family.</text>
</comment>
<keyword evidence="3" id="KW-0067">ATP-binding</keyword>
<dbReference type="EMBL" id="CP036526">
    <property type="protein sequence ID" value="QDT13324.1"/>
    <property type="molecule type" value="Genomic_DNA"/>
</dbReference>
<dbReference type="InterPro" id="IPR007831">
    <property type="entry name" value="T2SS_GspE_N"/>
</dbReference>
<dbReference type="GO" id="GO:0016887">
    <property type="term" value="F:ATP hydrolysis activity"/>
    <property type="evidence" value="ECO:0007669"/>
    <property type="project" value="TreeGrafter"/>
</dbReference>
<dbReference type="Proteomes" id="UP000319817">
    <property type="component" value="Chromosome"/>
</dbReference>
<evidence type="ECO:0000313" key="5">
    <source>
        <dbReference type="EMBL" id="QDT13324.1"/>
    </source>
</evidence>
<dbReference type="FunFam" id="3.40.50.300:FF:000398">
    <property type="entry name" value="Type IV pilus assembly ATPase PilB"/>
    <property type="match status" value="1"/>
</dbReference>
<protein>
    <submittedName>
        <fullName evidence="5">Type II secretion system protein E</fullName>
    </submittedName>
</protein>
<dbReference type="Gene3D" id="3.40.50.300">
    <property type="entry name" value="P-loop containing nucleotide triphosphate hydrolases"/>
    <property type="match status" value="1"/>
</dbReference>
<dbReference type="InterPro" id="IPR027417">
    <property type="entry name" value="P-loop_NTPase"/>
</dbReference>
<dbReference type="Pfam" id="PF00437">
    <property type="entry name" value="T2SSE"/>
    <property type="match status" value="1"/>
</dbReference>
<dbReference type="PANTHER" id="PTHR30258:SF3">
    <property type="entry name" value="SLL1921 PROTEIN"/>
    <property type="match status" value="1"/>
</dbReference>
<dbReference type="InterPro" id="IPR001482">
    <property type="entry name" value="T2SS/T4SS_dom"/>
</dbReference>
<dbReference type="RefSeq" id="WP_145421071.1">
    <property type="nucleotide sequence ID" value="NZ_CP036526.1"/>
</dbReference>
<evidence type="ECO:0000259" key="4">
    <source>
        <dbReference type="PROSITE" id="PS00662"/>
    </source>
</evidence>
<proteinExistence type="inferred from homology"/>
<evidence type="ECO:0000256" key="2">
    <source>
        <dbReference type="ARBA" id="ARBA00022741"/>
    </source>
</evidence>
<dbReference type="GO" id="GO:0005524">
    <property type="term" value="F:ATP binding"/>
    <property type="evidence" value="ECO:0007669"/>
    <property type="project" value="UniProtKB-KW"/>
</dbReference>
<dbReference type="Pfam" id="PF05157">
    <property type="entry name" value="MshEN"/>
    <property type="match status" value="1"/>
</dbReference>
<evidence type="ECO:0000256" key="1">
    <source>
        <dbReference type="ARBA" id="ARBA00006611"/>
    </source>
</evidence>
<name>A0A517P1R3_9BACT</name>
<dbReference type="InterPro" id="IPR037257">
    <property type="entry name" value="T2SS_E_N_sf"/>
</dbReference>
<dbReference type="Gene3D" id="3.30.300.160">
    <property type="entry name" value="Type II secretion system, protein E, N-terminal domain"/>
    <property type="match status" value="1"/>
</dbReference>
<dbReference type="CDD" id="cd01129">
    <property type="entry name" value="PulE-GspE-like"/>
    <property type="match status" value="1"/>
</dbReference>
<dbReference type="PANTHER" id="PTHR30258">
    <property type="entry name" value="TYPE II SECRETION SYSTEM PROTEIN GSPE-RELATED"/>
    <property type="match status" value="1"/>
</dbReference>
<accession>A0A517P1R3</accession>
<dbReference type="SUPFAM" id="SSF52540">
    <property type="entry name" value="P-loop containing nucleoside triphosphate hydrolases"/>
    <property type="match status" value="1"/>
</dbReference>
<dbReference type="PROSITE" id="PS00662">
    <property type="entry name" value="T2SP_E"/>
    <property type="match status" value="1"/>
</dbReference>
<dbReference type="OrthoDB" id="263158at2"/>
<reference evidence="5 6" key="1">
    <citation type="submission" date="2019-02" db="EMBL/GenBank/DDBJ databases">
        <title>Deep-cultivation of Planctomycetes and their phenomic and genomic characterization uncovers novel biology.</title>
        <authorList>
            <person name="Wiegand S."/>
            <person name="Jogler M."/>
            <person name="Boedeker C."/>
            <person name="Pinto D."/>
            <person name="Vollmers J."/>
            <person name="Rivas-Marin E."/>
            <person name="Kohn T."/>
            <person name="Peeters S.H."/>
            <person name="Heuer A."/>
            <person name="Rast P."/>
            <person name="Oberbeckmann S."/>
            <person name="Bunk B."/>
            <person name="Jeske O."/>
            <person name="Meyerdierks A."/>
            <person name="Storesund J.E."/>
            <person name="Kallscheuer N."/>
            <person name="Luecker S."/>
            <person name="Lage O.M."/>
            <person name="Pohl T."/>
            <person name="Merkel B.J."/>
            <person name="Hornburger P."/>
            <person name="Mueller R.-W."/>
            <person name="Bruemmer F."/>
            <person name="Labrenz M."/>
            <person name="Spormann A.M."/>
            <person name="Op den Camp H."/>
            <person name="Overmann J."/>
            <person name="Amann R."/>
            <person name="Jetten M.S.M."/>
            <person name="Mascher T."/>
            <person name="Medema M.H."/>
            <person name="Devos D.P."/>
            <person name="Kaster A.-K."/>
            <person name="Ovreas L."/>
            <person name="Rohde M."/>
            <person name="Galperin M.Y."/>
            <person name="Jogler C."/>
        </authorList>
    </citation>
    <scope>NUCLEOTIDE SEQUENCE [LARGE SCALE GENOMIC DNA]</scope>
    <source>
        <strain evidence="5 6">K23_9</strain>
    </source>
</reference>
<evidence type="ECO:0000256" key="3">
    <source>
        <dbReference type="ARBA" id="ARBA00022840"/>
    </source>
</evidence>
<dbReference type="GO" id="GO:0005886">
    <property type="term" value="C:plasma membrane"/>
    <property type="evidence" value="ECO:0007669"/>
    <property type="project" value="TreeGrafter"/>
</dbReference>
<sequence length="586" mass="64527">MATTITPVNPITASDPLIIRLIQKMDQLDPDRLMDLWSSPNRDEITIEENVIQHGLADERQIAEAYSNHYLMPLFDPPADSPPPVDPSIASVLPSRLCRDHLIAPLSDDGQTLEVAVFAPDSLLLSDEIKLLTGRQMRPLFAPLSVIERLLAVLYDDGSWTDAVTSANTASFEEVEDAEELDDEESQETGEIVHLDQAPPPGRDGRIIRYVNGIFEQALQTGASDIHIEPYEEACRVRLRIDGVLAEITPPPMAMLNAVISRLKVLSKMDIAEKRVPQDGAIGLRSGDHRVDMRVNTCPTVYGEKIVMRVLDKSALPHNLGMLGLDERQYKDLTESIRSPHGLMLVTGPTGSGKSTTLYSCLNALNDHATNICTVEDPVEFKFSGINQVQTRSKVGLTFADALRSFLRQDPDVIMVGEVRDSETAGICMRAALTGHFVFSTLHTNDALSSVTRLQDMGIEPFLLASTLRLLVAQRLLRRLCTECKEPCQLDAETAARYDVPADTVVFKANGCARCRDTGYKGRVAVFEMIRINREIREMIQRGATVGEMQQAAVDDGMKLLAQSAVVKVVAGETSLEEALSLCESH</sequence>
<dbReference type="AlphaFoldDB" id="A0A517P1R3"/>
<dbReference type="Gene3D" id="3.30.450.90">
    <property type="match status" value="1"/>
</dbReference>
<gene>
    <name evidence="5" type="primary">gspE_3</name>
    <name evidence="5" type="ORF">K239x_53420</name>
</gene>
<keyword evidence="2" id="KW-0547">Nucleotide-binding</keyword>
<organism evidence="5 6">
    <name type="scientific">Stieleria marina</name>
    <dbReference type="NCBI Taxonomy" id="1930275"/>
    <lineage>
        <taxon>Bacteria</taxon>
        <taxon>Pseudomonadati</taxon>
        <taxon>Planctomycetota</taxon>
        <taxon>Planctomycetia</taxon>
        <taxon>Pirellulales</taxon>
        <taxon>Pirellulaceae</taxon>
        <taxon>Stieleria</taxon>
    </lineage>
</organism>
<evidence type="ECO:0000313" key="6">
    <source>
        <dbReference type="Proteomes" id="UP000319817"/>
    </source>
</evidence>
<feature type="domain" description="Bacterial type II secretion system protein E" evidence="4">
    <location>
        <begin position="407"/>
        <end position="421"/>
    </location>
</feature>
<keyword evidence="6" id="KW-1185">Reference proteome</keyword>
<dbReference type="SUPFAM" id="SSF160246">
    <property type="entry name" value="EspE N-terminal domain-like"/>
    <property type="match status" value="1"/>
</dbReference>